<evidence type="ECO:0000313" key="1">
    <source>
        <dbReference type="EMBL" id="MFC6095833.1"/>
    </source>
</evidence>
<reference evidence="2" key="1">
    <citation type="journal article" date="2019" name="Int. J. Syst. Evol. Microbiol.">
        <title>The Global Catalogue of Microorganisms (GCM) 10K type strain sequencing project: providing services to taxonomists for standard genome sequencing and annotation.</title>
        <authorList>
            <consortium name="The Broad Institute Genomics Platform"/>
            <consortium name="The Broad Institute Genome Sequencing Center for Infectious Disease"/>
            <person name="Wu L."/>
            <person name="Ma J."/>
        </authorList>
    </citation>
    <scope>NUCLEOTIDE SEQUENCE [LARGE SCALE GENOMIC DNA]</scope>
    <source>
        <strain evidence="2">CCUG 49679</strain>
    </source>
</reference>
<dbReference type="Proteomes" id="UP001596287">
    <property type="component" value="Unassembled WGS sequence"/>
</dbReference>
<comment type="caution">
    <text evidence="1">The sequence shown here is derived from an EMBL/GenBank/DDBJ whole genome shotgun (WGS) entry which is preliminary data.</text>
</comment>
<evidence type="ECO:0008006" key="3">
    <source>
        <dbReference type="Google" id="ProtNLM"/>
    </source>
</evidence>
<proteinExistence type="predicted"/>
<dbReference type="EMBL" id="JBHSQB010000004">
    <property type="protein sequence ID" value="MFC6095833.1"/>
    <property type="molecule type" value="Genomic_DNA"/>
</dbReference>
<sequence>MKNFAMQKKLKISTILTFVIMFLCFSTKGFAQENMVFDYKSLLTKTQDKERKNDLMKMQSLATDLLPSISIVDGKVQRFGDSDAISIETDAKSFSDIKNLKGLTADVKILKIKLNSSSDLSSKFDLESLKNIESLEYVYIVCPFDATASQVSNLLTGTNNNVTVIYTASLPR</sequence>
<gene>
    <name evidence="1" type="ORF">ACFPVY_04170</name>
</gene>
<organism evidence="1 2">
    <name type="scientific">Flavobacterium qiangtangense</name>
    <dbReference type="NCBI Taxonomy" id="1442595"/>
    <lineage>
        <taxon>Bacteria</taxon>
        <taxon>Pseudomonadati</taxon>
        <taxon>Bacteroidota</taxon>
        <taxon>Flavobacteriia</taxon>
        <taxon>Flavobacteriales</taxon>
        <taxon>Flavobacteriaceae</taxon>
        <taxon>Flavobacterium</taxon>
    </lineage>
</organism>
<accession>A0ABW1PJM6</accession>
<evidence type="ECO:0000313" key="2">
    <source>
        <dbReference type="Proteomes" id="UP001596287"/>
    </source>
</evidence>
<keyword evidence="2" id="KW-1185">Reference proteome</keyword>
<protein>
    <recommendedName>
        <fullName evidence="3">DUF4252 domain-containing protein</fullName>
    </recommendedName>
</protein>
<name>A0ABW1PJM6_9FLAO</name>